<dbReference type="Proteomes" id="UP000637578">
    <property type="component" value="Unassembled WGS sequence"/>
</dbReference>
<evidence type="ECO:0000313" key="2">
    <source>
        <dbReference type="Proteomes" id="UP000637578"/>
    </source>
</evidence>
<reference evidence="1" key="1">
    <citation type="journal article" date="2014" name="Int. J. Syst. Evol. Microbiol.">
        <title>Complete genome sequence of Corynebacterium casei LMG S-19264T (=DSM 44701T), isolated from a smear-ripened cheese.</title>
        <authorList>
            <consortium name="US DOE Joint Genome Institute (JGI-PGF)"/>
            <person name="Walter F."/>
            <person name="Albersmeier A."/>
            <person name="Kalinowski J."/>
            <person name="Ruckert C."/>
        </authorList>
    </citation>
    <scope>NUCLEOTIDE SEQUENCE</scope>
    <source>
        <strain evidence="1">CGMCC 4.5737</strain>
    </source>
</reference>
<dbReference type="AlphaFoldDB" id="A0A8J3CFD6"/>
<reference evidence="1" key="2">
    <citation type="submission" date="2020-09" db="EMBL/GenBank/DDBJ databases">
        <authorList>
            <person name="Sun Q."/>
            <person name="Zhou Y."/>
        </authorList>
    </citation>
    <scope>NUCLEOTIDE SEQUENCE</scope>
    <source>
        <strain evidence="1">CGMCC 4.5737</strain>
    </source>
</reference>
<keyword evidence="2" id="KW-1185">Reference proteome</keyword>
<gene>
    <name evidence="1" type="ORF">GCM10012275_42460</name>
</gene>
<comment type="caution">
    <text evidence="1">The sequence shown here is derived from an EMBL/GenBank/DDBJ whole genome shotgun (WGS) entry which is preliminary data.</text>
</comment>
<dbReference type="EMBL" id="BMMK01000022">
    <property type="protein sequence ID" value="GGM67372.1"/>
    <property type="molecule type" value="Genomic_DNA"/>
</dbReference>
<proteinExistence type="predicted"/>
<protein>
    <submittedName>
        <fullName evidence="1">Uncharacterized protein</fullName>
    </submittedName>
</protein>
<accession>A0A8J3CFD6</accession>
<name>A0A8J3CFD6_9PSEU</name>
<dbReference type="RefSeq" id="WP_189060158.1">
    <property type="nucleotide sequence ID" value="NZ_BMMK01000022.1"/>
</dbReference>
<organism evidence="1 2">
    <name type="scientific">Longimycelium tulufanense</name>
    <dbReference type="NCBI Taxonomy" id="907463"/>
    <lineage>
        <taxon>Bacteria</taxon>
        <taxon>Bacillati</taxon>
        <taxon>Actinomycetota</taxon>
        <taxon>Actinomycetes</taxon>
        <taxon>Pseudonocardiales</taxon>
        <taxon>Pseudonocardiaceae</taxon>
        <taxon>Longimycelium</taxon>
    </lineage>
</organism>
<evidence type="ECO:0000313" key="1">
    <source>
        <dbReference type="EMBL" id="GGM67372.1"/>
    </source>
</evidence>
<sequence>MAKWMVGRVGTVVRLRSMPHHEHEMEVFDADTGAYLGSATLADQASPEQIAALRRTRARKARRLRADLSA</sequence>